<protein>
    <recommendedName>
        <fullName evidence="3">HTH CENPB-type domain-containing protein</fullName>
    </recommendedName>
</protein>
<evidence type="ECO:0000313" key="5">
    <source>
        <dbReference type="Proteomes" id="UP000008820"/>
    </source>
</evidence>
<dbReference type="OrthoDB" id="6773793at2759"/>
<organism evidence="4 5">
    <name type="scientific">Aedes aegypti</name>
    <name type="common">Yellowfever mosquito</name>
    <name type="synonym">Culex aegypti</name>
    <dbReference type="NCBI Taxonomy" id="7159"/>
    <lineage>
        <taxon>Eukaryota</taxon>
        <taxon>Metazoa</taxon>
        <taxon>Ecdysozoa</taxon>
        <taxon>Arthropoda</taxon>
        <taxon>Hexapoda</taxon>
        <taxon>Insecta</taxon>
        <taxon>Pterygota</taxon>
        <taxon>Neoptera</taxon>
        <taxon>Endopterygota</taxon>
        <taxon>Diptera</taxon>
        <taxon>Nematocera</taxon>
        <taxon>Culicoidea</taxon>
        <taxon>Culicidae</taxon>
        <taxon>Culicinae</taxon>
        <taxon>Aedini</taxon>
        <taxon>Aedes</taxon>
        <taxon>Stegomyia</taxon>
    </lineage>
</organism>
<dbReference type="AlphaFoldDB" id="A0A903VI92"/>
<evidence type="ECO:0000313" key="4">
    <source>
        <dbReference type="EnsemblMetazoa" id="AAEL023167-PA"/>
    </source>
</evidence>
<reference evidence="4" key="2">
    <citation type="submission" date="2022-10" db="UniProtKB">
        <authorList>
            <consortium name="EnsemblMetazoa"/>
        </authorList>
    </citation>
    <scope>IDENTIFICATION</scope>
    <source>
        <strain evidence="4">LVP_AGWG</strain>
    </source>
</reference>
<feature type="domain" description="HTH CENPB-type" evidence="3">
    <location>
        <begin position="61"/>
        <end position="136"/>
    </location>
</feature>
<dbReference type="InterPro" id="IPR009057">
    <property type="entry name" value="Homeodomain-like_sf"/>
</dbReference>
<name>A0A903VI92_AEDAE</name>
<dbReference type="GO" id="GO:0005634">
    <property type="term" value="C:nucleus"/>
    <property type="evidence" value="ECO:0007669"/>
    <property type="project" value="UniProtKB-SubCell"/>
</dbReference>
<dbReference type="PROSITE" id="PS51253">
    <property type="entry name" value="HTH_CENPB"/>
    <property type="match status" value="1"/>
</dbReference>
<accession>A0A903VI92</accession>
<gene>
    <name evidence="4" type="primary">110681107</name>
</gene>
<comment type="subcellular location">
    <subcellularLocation>
        <location evidence="1">Nucleus</location>
    </subcellularLocation>
</comment>
<reference evidence="5" key="1">
    <citation type="submission" date="2017-06" db="EMBL/GenBank/DDBJ databases">
        <title>Aedes aegypti genome working group (AGWG) sequencing and assembly.</title>
        <authorList>
            <consortium name="Aedes aegypti Genome Working Group (AGWG)"/>
            <person name="Matthews B.J."/>
        </authorList>
    </citation>
    <scope>NUCLEOTIDE SEQUENCE [LARGE SCALE GENOMIC DNA]</scope>
    <source>
        <strain evidence="5">LVP_AGWG</strain>
    </source>
</reference>
<dbReference type="EnsemblMetazoa" id="AAEL023167-RA">
    <property type="protein sequence ID" value="AAEL023167-PA"/>
    <property type="gene ID" value="AAEL023167"/>
</dbReference>
<evidence type="ECO:0000259" key="3">
    <source>
        <dbReference type="PROSITE" id="PS51253"/>
    </source>
</evidence>
<dbReference type="SUPFAM" id="SSF46689">
    <property type="entry name" value="Homeodomain-like"/>
    <property type="match status" value="1"/>
</dbReference>
<dbReference type="InterPro" id="IPR006600">
    <property type="entry name" value="HTH_CenpB_DNA-bd_dom"/>
</dbReference>
<dbReference type="GO" id="GO:0003677">
    <property type="term" value="F:DNA binding"/>
    <property type="evidence" value="ECO:0007669"/>
    <property type="project" value="UniProtKB-KW"/>
</dbReference>
<evidence type="ECO:0000256" key="2">
    <source>
        <dbReference type="ARBA" id="ARBA00023125"/>
    </source>
</evidence>
<dbReference type="Proteomes" id="UP000008820">
    <property type="component" value="Unassembled WGS sequence"/>
</dbReference>
<keyword evidence="5" id="KW-1185">Reference proteome</keyword>
<proteinExistence type="predicted"/>
<evidence type="ECO:0000256" key="1">
    <source>
        <dbReference type="ARBA" id="ARBA00004123"/>
    </source>
</evidence>
<keyword evidence="2" id="KW-0238">DNA-binding</keyword>
<sequence>MSETEKNPRKKIHRVYDENLVQRCLASTTSGEKSMYGASKAFGIPVSSIRYRLSEKWTKKIRKGPPTVLLPEEEMKIIRWLKEIECKGFPVVKETLLHKVKMYLENSAKVNPFKNNVPGRKWFLGFLDRHKGEITMRTPESVTAASAVVSEQDIRNWFTRVEKYIQEKGRGEILLEPNRVYSGDETSFFLNPKTKAVLATPGNINIYEVEHASSHTNITVMFTFGADGSMVPSDVVLPMQRIHPELLRTFPDYGL</sequence>